<sequence>MVYKHRHFFLDPQSRQVWDENGKSLRLTGNAYLMLEFLCKEKHGTVTDIGDVLDQMGKKRSKDETRAIMGYDENDLRQLKHRINSLIGYNVVKYQNHIYSIEGEIVQSEEKFVPTKPVISEKVEAGPKRKVWRRIIDNIKTDKRYIVLITGGVLIGIILLAIYLMKPSLVSGPKPEEDMILIPAGEFIMGSTEEEALTAYKLCAEEEGEYCIKEDYLAEYPQRRVYLKDFYIDRKEVSNEEYRMFVEATGHRPPLYWSSSNLNSPMQPVVGVSWDDAQDYCQWLGKRLPTEEEWERAARGTDGRQWPWGNDWDASKLNHGKGGRPGYDESDGYKYTAPVGVSLGV</sequence>
<dbReference type="InterPro" id="IPR042095">
    <property type="entry name" value="SUMF_sf"/>
</dbReference>
<dbReference type="Gene3D" id="3.90.1580.10">
    <property type="entry name" value="paralog of FGE (formylglycine-generating enzyme)"/>
    <property type="match status" value="1"/>
</dbReference>
<feature type="non-terminal residue" evidence="3">
    <location>
        <position position="345"/>
    </location>
</feature>
<dbReference type="InterPro" id="IPR016187">
    <property type="entry name" value="CTDL_fold"/>
</dbReference>
<feature type="domain" description="Sulfatase-modifying factor enzyme-like" evidence="2">
    <location>
        <begin position="176"/>
        <end position="340"/>
    </location>
</feature>
<evidence type="ECO:0000313" key="4">
    <source>
        <dbReference type="Proteomes" id="UP000230603"/>
    </source>
</evidence>
<dbReference type="Proteomes" id="UP000230603">
    <property type="component" value="Unassembled WGS sequence"/>
</dbReference>
<keyword evidence="1" id="KW-0812">Transmembrane</keyword>
<dbReference type="PANTHER" id="PTHR23150:SF19">
    <property type="entry name" value="FORMYLGLYCINE-GENERATING ENZYME"/>
    <property type="match status" value="1"/>
</dbReference>
<dbReference type="Pfam" id="PF03781">
    <property type="entry name" value="FGE-sulfatase"/>
    <property type="match status" value="1"/>
</dbReference>
<reference evidence="4" key="1">
    <citation type="submission" date="2017-09" db="EMBL/GenBank/DDBJ databases">
        <title>Depth-based differentiation of microbial function through sediment-hosted aquifers and enrichment of novel symbionts in the deep terrestrial subsurface.</title>
        <authorList>
            <person name="Probst A.J."/>
            <person name="Ladd B."/>
            <person name="Jarett J.K."/>
            <person name="Geller-Mcgrath D.E."/>
            <person name="Sieber C.M.K."/>
            <person name="Emerson J.B."/>
            <person name="Anantharaman K."/>
            <person name="Thomas B.C."/>
            <person name="Malmstrom R."/>
            <person name="Stieglmeier M."/>
            <person name="Klingl A."/>
            <person name="Woyke T."/>
            <person name="Ryan C.M."/>
            <person name="Banfield J.F."/>
        </authorList>
    </citation>
    <scope>NUCLEOTIDE SEQUENCE [LARGE SCALE GENOMIC DNA]</scope>
</reference>
<dbReference type="AlphaFoldDB" id="A0A2M8L820"/>
<evidence type="ECO:0000256" key="1">
    <source>
        <dbReference type="SAM" id="Phobius"/>
    </source>
</evidence>
<keyword evidence="1" id="KW-1133">Transmembrane helix</keyword>
<dbReference type="SUPFAM" id="SSF56436">
    <property type="entry name" value="C-type lectin-like"/>
    <property type="match status" value="1"/>
</dbReference>
<evidence type="ECO:0000259" key="2">
    <source>
        <dbReference type="Pfam" id="PF03781"/>
    </source>
</evidence>
<accession>A0A2M8L820</accession>
<dbReference type="InterPro" id="IPR005532">
    <property type="entry name" value="SUMF_dom"/>
</dbReference>
<gene>
    <name evidence="3" type="ORF">COV00_03455</name>
</gene>
<protein>
    <recommendedName>
        <fullName evidence="2">Sulfatase-modifying factor enzyme-like domain-containing protein</fullName>
    </recommendedName>
</protein>
<evidence type="ECO:0000313" key="3">
    <source>
        <dbReference type="EMBL" id="PJE72768.1"/>
    </source>
</evidence>
<dbReference type="EMBL" id="PFEP01000042">
    <property type="protein sequence ID" value="PJE72768.1"/>
    <property type="molecule type" value="Genomic_DNA"/>
</dbReference>
<proteinExistence type="predicted"/>
<dbReference type="PANTHER" id="PTHR23150">
    <property type="entry name" value="SULFATASE MODIFYING FACTOR 1, 2"/>
    <property type="match status" value="1"/>
</dbReference>
<comment type="caution">
    <text evidence="3">The sequence shown here is derived from an EMBL/GenBank/DDBJ whole genome shotgun (WGS) entry which is preliminary data.</text>
</comment>
<dbReference type="InterPro" id="IPR051043">
    <property type="entry name" value="Sulfatase_Mod_Factor_Kinase"/>
</dbReference>
<keyword evidence="1" id="KW-0472">Membrane</keyword>
<name>A0A2M8L820_9BACT</name>
<dbReference type="GO" id="GO:0120147">
    <property type="term" value="F:formylglycine-generating oxidase activity"/>
    <property type="evidence" value="ECO:0007669"/>
    <property type="project" value="TreeGrafter"/>
</dbReference>
<organism evidence="3 4">
    <name type="scientific">Candidatus Tagabacteria bacterium CG10_big_fil_rev_8_21_14_0_10_40_13</name>
    <dbReference type="NCBI Taxonomy" id="1975022"/>
    <lineage>
        <taxon>Bacteria</taxon>
        <taxon>Candidatus Tagaibacteriota</taxon>
    </lineage>
</organism>
<feature type="transmembrane region" description="Helical" evidence="1">
    <location>
        <begin position="145"/>
        <end position="165"/>
    </location>
</feature>